<keyword evidence="1" id="KW-0812">Transmembrane</keyword>
<evidence type="ECO:0000256" key="1">
    <source>
        <dbReference type="SAM" id="Phobius"/>
    </source>
</evidence>
<keyword evidence="1" id="KW-1133">Transmembrane helix</keyword>
<proteinExistence type="predicted"/>
<dbReference type="EMBL" id="CP034210">
    <property type="protein sequence ID" value="QBZ65796.1"/>
    <property type="molecule type" value="Genomic_DNA"/>
</dbReference>
<feature type="transmembrane region" description="Helical" evidence="1">
    <location>
        <begin position="20"/>
        <end position="41"/>
    </location>
</feature>
<keyword evidence="1" id="KW-0472">Membrane</keyword>
<protein>
    <submittedName>
        <fullName evidence="2">Uncharacterized protein</fullName>
    </submittedName>
</protein>
<reference evidence="2 3" key="1">
    <citation type="journal article" date="2019" name="Mol. Biol. Evol.">
        <title>Blast fungal genomes show frequent chromosomal changes, gene gains and losses, and effector gene turnover.</title>
        <authorList>
            <person name="Gomez Luciano L.B."/>
            <person name="Jason Tsai I."/>
            <person name="Chuma I."/>
            <person name="Tosa Y."/>
            <person name="Chen Y.H."/>
            <person name="Li J.Y."/>
            <person name="Li M.Y."/>
            <person name="Jade Lu M.Y."/>
            <person name="Nakayashiki H."/>
            <person name="Li W.H."/>
        </authorList>
    </citation>
    <scope>NUCLEOTIDE SEQUENCE [LARGE SCALE GENOMIC DNA]</scope>
    <source>
        <strain evidence="2">MZ5-1-6</strain>
    </source>
</reference>
<dbReference type="AlphaFoldDB" id="A0A4P7NV32"/>
<dbReference type="Proteomes" id="UP000294847">
    <property type="component" value="Chromosome 7"/>
</dbReference>
<gene>
    <name evidence="2" type="ORF">PoMZ_12760</name>
</gene>
<name>A0A4P7NV32_PYROR</name>
<evidence type="ECO:0000313" key="3">
    <source>
        <dbReference type="Proteomes" id="UP000294847"/>
    </source>
</evidence>
<accession>A0A4P7NV32</accession>
<evidence type="ECO:0000313" key="2">
    <source>
        <dbReference type="EMBL" id="QBZ65796.1"/>
    </source>
</evidence>
<sequence>MLTCPTAAFRELPGGVVWSWSQGALTAVRMLTFLWSFLAAYTQTINRARGEAMHRRKGLVGHRSI</sequence>
<organism evidence="2 3">
    <name type="scientific">Pyricularia oryzae</name>
    <name type="common">Rice blast fungus</name>
    <name type="synonym">Magnaporthe oryzae</name>
    <dbReference type="NCBI Taxonomy" id="318829"/>
    <lineage>
        <taxon>Eukaryota</taxon>
        <taxon>Fungi</taxon>
        <taxon>Dikarya</taxon>
        <taxon>Ascomycota</taxon>
        <taxon>Pezizomycotina</taxon>
        <taxon>Sordariomycetes</taxon>
        <taxon>Sordariomycetidae</taxon>
        <taxon>Magnaporthales</taxon>
        <taxon>Pyriculariaceae</taxon>
        <taxon>Pyricularia</taxon>
    </lineage>
</organism>